<gene>
    <name evidence="4" type="ORF">SELMODRAFT_88274</name>
</gene>
<dbReference type="InterPro" id="IPR011990">
    <property type="entry name" value="TPR-like_helical_dom_sf"/>
</dbReference>
<dbReference type="Gramene" id="EFJ30986">
    <property type="protein sequence ID" value="EFJ30986"/>
    <property type="gene ID" value="SELMODRAFT_88274"/>
</dbReference>
<dbReference type="GO" id="GO:0009451">
    <property type="term" value="P:RNA modification"/>
    <property type="evidence" value="ECO:0000318"/>
    <property type="project" value="GO_Central"/>
</dbReference>
<dbReference type="InParanoid" id="D8RA10"/>
<evidence type="ECO:0000313" key="5">
    <source>
        <dbReference type="Proteomes" id="UP000001514"/>
    </source>
</evidence>
<dbReference type="OMA" id="AWHELAK"/>
<feature type="region of interest" description="Disordered" evidence="3">
    <location>
        <begin position="17"/>
        <end position="40"/>
    </location>
</feature>
<name>D8RA10_SELML</name>
<dbReference type="eggNOG" id="KOG4197">
    <property type="taxonomic scope" value="Eukaryota"/>
</dbReference>
<feature type="compositionally biased region" description="Pro residues" evidence="3">
    <location>
        <begin position="27"/>
        <end position="40"/>
    </location>
</feature>
<dbReference type="GO" id="GO:0003723">
    <property type="term" value="F:RNA binding"/>
    <property type="evidence" value="ECO:0007669"/>
    <property type="project" value="InterPro"/>
</dbReference>
<keyword evidence="5" id="KW-1185">Reference proteome</keyword>
<dbReference type="Pfam" id="PF01535">
    <property type="entry name" value="PPR"/>
    <property type="match status" value="3"/>
</dbReference>
<dbReference type="GO" id="GO:0048731">
    <property type="term" value="P:system development"/>
    <property type="evidence" value="ECO:0007669"/>
    <property type="project" value="UniProtKB-ARBA"/>
</dbReference>
<dbReference type="FunFam" id="1.25.40.10:FF:000158">
    <property type="entry name" value="pentatricopeptide repeat-containing protein At2g33680"/>
    <property type="match status" value="1"/>
</dbReference>
<reference evidence="4 5" key="1">
    <citation type="journal article" date="2011" name="Science">
        <title>The Selaginella genome identifies genetic changes associated with the evolution of vascular plants.</title>
        <authorList>
            <person name="Banks J.A."/>
            <person name="Nishiyama T."/>
            <person name="Hasebe M."/>
            <person name="Bowman J.L."/>
            <person name="Gribskov M."/>
            <person name="dePamphilis C."/>
            <person name="Albert V.A."/>
            <person name="Aono N."/>
            <person name="Aoyama T."/>
            <person name="Ambrose B.A."/>
            <person name="Ashton N.W."/>
            <person name="Axtell M.J."/>
            <person name="Barker E."/>
            <person name="Barker M.S."/>
            <person name="Bennetzen J.L."/>
            <person name="Bonawitz N.D."/>
            <person name="Chapple C."/>
            <person name="Cheng C."/>
            <person name="Correa L.G."/>
            <person name="Dacre M."/>
            <person name="DeBarry J."/>
            <person name="Dreyer I."/>
            <person name="Elias M."/>
            <person name="Engstrom E.M."/>
            <person name="Estelle M."/>
            <person name="Feng L."/>
            <person name="Finet C."/>
            <person name="Floyd S.K."/>
            <person name="Frommer W.B."/>
            <person name="Fujita T."/>
            <person name="Gramzow L."/>
            <person name="Gutensohn M."/>
            <person name="Harholt J."/>
            <person name="Hattori M."/>
            <person name="Heyl A."/>
            <person name="Hirai T."/>
            <person name="Hiwatashi Y."/>
            <person name="Ishikawa M."/>
            <person name="Iwata M."/>
            <person name="Karol K.G."/>
            <person name="Koehler B."/>
            <person name="Kolukisaoglu U."/>
            <person name="Kubo M."/>
            <person name="Kurata T."/>
            <person name="Lalonde S."/>
            <person name="Li K."/>
            <person name="Li Y."/>
            <person name="Litt A."/>
            <person name="Lyons E."/>
            <person name="Manning G."/>
            <person name="Maruyama T."/>
            <person name="Michael T.P."/>
            <person name="Mikami K."/>
            <person name="Miyazaki S."/>
            <person name="Morinaga S."/>
            <person name="Murata T."/>
            <person name="Mueller-Roeber B."/>
            <person name="Nelson D.R."/>
            <person name="Obara M."/>
            <person name="Oguri Y."/>
            <person name="Olmstead R.G."/>
            <person name="Onodera N."/>
            <person name="Petersen B.L."/>
            <person name="Pils B."/>
            <person name="Prigge M."/>
            <person name="Rensing S.A."/>
            <person name="Riano-Pachon D.M."/>
            <person name="Roberts A.W."/>
            <person name="Sato Y."/>
            <person name="Scheller H.V."/>
            <person name="Schulz B."/>
            <person name="Schulz C."/>
            <person name="Shakirov E.V."/>
            <person name="Shibagaki N."/>
            <person name="Shinohara N."/>
            <person name="Shippen D.E."/>
            <person name="Soerensen I."/>
            <person name="Sotooka R."/>
            <person name="Sugimoto N."/>
            <person name="Sugita M."/>
            <person name="Sumikawa N."/>
            <person name="Tanurdzic M."/>
            <person name="Theissen G."/>
            <person name="Ulvskov P."/>
            <person name="Wakazuki S."/>
            <person name="Weng J.K."/>
            <person name="Willats W.W."/>
            <person name="Wipf D."/>
            <person name="Wolf P.G."/>
            <person name="Yang L."/>
            <person name="Zimmer A.D."/>
            <person name="Zhu Q."/>
            <person name="Mitros T."/>
            <person name="Hellsten U."/>
            <person name="Loque D."/>
            <person name="Otillar R."/>
            <person name="Salamov A."/>
            <person name="Schmutz J."/>
            <person name="Shapiro H."/>
            <person name="Lindquist E."/>
            <person name="Lucas S."/>
            <person name="Rokhsar D."/>
            <person name="Grigoriev I.V."/>
        </authorList>
    </citation>
    <scope>NUCLEOTIDE SEQUENCE [LARGE SCALE GENOMIC DNA]</scope>
</reference>
<evidence type="ECO:0000313" key="4">
    <source>
        <dbReference type="EMBL" id="EFJ30986.1"/>
    </source>
</evidence>
<dbReference type="PANTHER" id="PTHR47926:SF533">
    <property type="entry name" value="DYW DOMAIN-CONTAINING PROTEIN"/>
    <property type="match status" value="1"/>
</dbReference>
<evidence type="ECO:0000256" key="2">
    <source>
        <dbReference type="PROSITE-ProRule" id="PRU00708"/>
    </source>
</evidence>
<dbReference type="EMBL" id="GL377574">
    <property type="protein sequence ID" value="EFJ30986.1"/>
    <property type="molecule type" value="Genomic_DNA"/>
</dbReference>
<dbReference type="Pfam" id="PF13041">
    <property type="entry name" value="PPR_2"/>
    <property type="match status" value="1"/>
</dbReference>
<dbReference type="NCBIfam" id="TIGR00756">
    <property type="entry name" value="PPR"/>
    <property type="match status" value="1"/>
</dbReference>
<dbReference type="InterPro" id="IPR002885">
    <property type="entry name" value="PPR_rpt"/>
</dbReference>
<dbReference type="PROSITE" id="PS51375">
    <property type="entry name" value="PPR"/>
    <property type="match status" value="1"/>
</dbReference>
<evidence type="ECO:0008006" key="6">
    <source>
        <dbReference type="Google" id="ProtNLM"/>
    </source>
</evidence>
<dbReference type="Gene3D" id="1.25.40.10">
    <property type="entry name" value="Tetratricopeptide repeat domain"/>
    <property type="match status" value="2"/>
</dbReference>
<evidence type="ECO:0000256" key="1">
    <source>
        <dbReference type="ARBA" id="ARBA00022737"/>
    </source>
</evidence>
<keyword evidence="1" id="KW-0677">Repeat</keyword>
<dbReference type="PANTHER" id="PTHR47926">
    <property type="entry name" value="PENTATRICOPEPTIDE REPEAT-CONTAINING PROTEIN"/>
    <property type="match status" value="1"/>
</dbReference>
<accession>D8RA10</accession>
<sequence>MLLSSSPQFQNPELGRQLEHHHRQQLPPQPQAPPLPLPLPTRPASAAEYGRLLQACTAARDGATGKKIHRLILHARLEQHIHLRINLLHMYLKCGCLGEAREIFDKLSRRESNVIVATALLKMYSRCGSLDDARAVFSAIAARDKVAWTAMMAMLAQHARAEDALRLCRAMLLDGQALDEITAITVLSACADESALPYGAAIAAAIAQAGLDADVRVANALVHMYGTCGSPAAAAATFATMAAPNVISWTAIISAWARAGDVERSFDLFRAMQQHGVEPDSVSFVSLLAACSHAGLTAQALDYFAAMTQDHGIAATPECHGCLLDLLGRAGWLDAAEEMIATLPVEHLQSDARLWRAYLGACKTFGDRGRGQRAAGRLLDLRPGDPAGYVELASLYRKKS</sequence>
<dbReference type="InterPro" id="IPR046960">
    <property type="entry name" value="PPR_At4g14850-like_plant"/>
</dbReference>
<dbReference type="HOGENOM" id="CLU_002706_0_2_1"/>
<evidence type="ECO:0000256" key="3">
    <source>
        <dbReference type="SAM" id="MobiDB-lite"/>
    </source>
</evidence>
<proteinExistence type="predicted"/>
<dbReference type="KEGG" id="smo:SELMODRAFT_88274"/>
<dbReference type="Proteomes" id="UP000001514">
    <property type="component" value="Unassembled WGS sequence"/>
</dbReference>
<feature type="repeat" description="PPR" evidence="2">
    <location>
        <begin position="245"/>
        <end position="279"/>
    </location>
</feature>
<protein>
    <recommendedName>
        <fullName evidence="6">Pentacotripeptide-repeat region of PRORP domain-containing protein</fullName>
    </recommendedName>
</protein>
<organism evidence="5">
    <name type="scientific">Selaginella moellendorffii</name>
    <name type="common">Spikemoss</name>
    <dbReference type="NCBI Taxonomy" id="88036"/>
    <lineage>
        <taxon>Eukaryota</taxon>
        <taxon>Viridiplantae</taxon>
        <taxon>Streptophyta</taxon>
        <taxon>Embryophyta</taxon>
        <taxon>Tracheophyta</taxon>
        <taxon>Lycopodiopsida</taxon>
        <taxon>Selaginellales</taxon>
        <taxon>Selaginellaceae</taxon>
        <taxon>Selaginella</taxon>
    </lineage>
</organism>
<dbReference type="AlphaFoldDB" id="D8RA10"/>